<organism evidence="5 6">
    <name type="scientific">Tetranychus urticae</name>
    <name type="common">Two-spotted spider mite</name>
    <dbReference type="NCBI Taxonomy" id="32264"/>
    <lineage>
        <taxon>Eukaryota</taxon>
        <taxon>Metazoa</taxon>
        <taxon>Ecdysozoa</taxon>
        <taxon>Arthropoda</taxon>
        <taxon>Chelicerata</taxon>
        <taxon>Arachnida</taxon>
        <taxon>Acari</taxon>
        <taxon>Acariformes</taxon>
        <taxon>Trombidiformes</taxon>
        <taxon>Prostigmata</taxon>
        <taxon>Eleutherengona</taxon>
        <taxon>Raphignathae</taxon>
        <taxon>Tetranychoidea</taxon>
        <taxon>Tetranychidae</taxon>
        <taxon>Tetranychus</taxon>
    </lineage>
</organism>
<dbReference type="GO" id="GO:0005886">
    <property type="term" value="C:plasma membrane"/>
    <property type="evidence" value="ECO:0007669"/>
    <property type="project" value="TreeGrafter"/>
</dbReference>
<comment type="similarity">
    <text evidence="1">Belongs to the TBP family.</text>
</comment>
<dbReference type="EMBL" id="CAEY01001448">
    <property type="status" value="NOT_ANNOTATED_CDS"/>
    <property type="molecule type" value="Genomic_DNA"/>
</dbReference>
<reference evidence="6" key="1">
    <citation type="submission" date="2011-08" db="EMBL/GenBank/DDBJ databases">
        <authorList>
            <person name="Rombauts S."/>
        </authorList>
    </citation>
    <scope>NUCLEOTIDE SEQUENCE</scope>
    <source>
        <strain evidence="6">London</strain>
    </source>
</reference>
<keyword evidence="2" id="KW-0238">DNA-binding</keyword>
<dbReference type="InterPro" id="IPR032190">
    <property type="entry name" value="NPC1_N"/>
</dbReference>
<dbReference type="eggNOG" id="KOG1933">
    <property type="taxonomic scope" value="Eukaryota"/>
</dbReference>
<dbReference type="GO" id="GO:0006352">
    <property type="term" value="P:DNA-templated transcription initiation"/>
    <property type="evidence" value="ECO:0007669"/>
    <property type="project" value="InterPro"/>
</dbReference>
<dbReference type="PANTHER" id="PTHR45727:SF2">
    <property type="entry name" value="NPC INTRACELLULAR CHOLESTEROL TRANSPORTER 1"/>
    <property type="match status" value="1"/>
</dbReference>
<dbReference type="InterPro" id="IPR000814">
    <property type="entry name" value="TBP"/>
</dbReference>
<dbReference type="AlphaFoldDB" id="T1L5T0"/>
<accession>T1L5T0</accession>
<evidence type="ECO:0000256" key="3">
    <source>
        <dbReference type="ARBA" id="ARBA00023163"/>
    </source>
</evidence>
<sequence>MLSLKIPCVYNGAPQFIPNEATLHSLHEICPYLDQVNNPTLCCDQEQIDILIDQLALPRGMLGRCPSCFYNFANFLCHMTCSPKQSEFLRLDEAKPSEKYPEKQQVSWISYAIEEEFAQTLFNSCVNVLAPGANFKPNTFILFSMRIVNIVSLWDLGKRIPLAARIKRFNADLIKEGSNCLLLFETGKIIATGFKRFSDVKKFIKSRFPSAKFVKVVNMTSLAHIRGKINLSGLSYEPEIYPAHVWKKQNLCVVYYPSGKLIVTGGKTHNELREAYQEFKQKTKMKEKKKISKVSEIIMSTLNWHSLKAVKINDLRLTISWSTDGNNRVCCGRVDLRLFVNDFPTSYGVNLKRWELIQLGVFITEVLKGNTPCQKVVDELTIESTSGGIMLLKRKHRLCIQNKDLPTLEMYLCGVIFILSLLRPEEFVACMVAGRAIEDAFIFSTLVKSEIKSIDEAFKEEEIITGNKLPVETVKFLKTNCVKIFDLYMNNFGEMIIPGGPCNRNDFMLRINGEFLKNLRGLYQDYPPLLRSLTLLMKSIAEYK</sequence>
<dbReference type="HOGENOM" id="CLU_1827784_0_0_1"/>
<dbReference type="InterPro" id="IPR012295">
    <property type="entry name" value="TBP_dom_sf"/>
</dbReference>
<dbReference type="Pfam" id="PF16414">
    <property type="entry name" value="NPC1_N"/>
    <property type="match status" value="1"/>
</dbReference>
<keyword evidence="3" id="KW-0804">Transcription</keyword>
<dbReference type="Proteomes" id="UP000015104">
    <property type="component" value="Unassembled WGS sequence"/>
</dbReference>
<dbReference type="PANTHER" id="PTHR45727">
    <property type="entry name" value="NPC INTRACELLULAR CHOLESTEROL TRANSPORTER 1"/>
    <property type="match status" value="1"/>
</dbReference>
<dbReference type="GO" id="GO:0030299">
    <property type="term" value="P:intestinal cholesterol absorption"/>
    <property type="evidence" value="ECO:0007669"/>
    <property type="project" value="TreeGrafter"/>
</dbReference>
<evidence type="ECO:0000259" key="4">
    <source>
        <dbReference type="Pfam" id="PF16414"/>
    </source>
</evidence>
<evidence type="ECO:0000256" key="2">
    <source>
        <dbReference type="ARBA" id="ARBA00023125"/>
    </source>
</evidence>
<evidence type="ECO:0000256" key="1">
    <source>
        <dbReference type="ARBA" id="ARBA00005560"/>
    </source>
</evidence>
<name>T1L5T0_TETUR</name>
<keyword evidence="6" id="KW-1185">Reference proteome</keyword>
<dbReference type="GO" id="GO:0015918">
    <property type="term" value="P:sterol transport"/>
    <property type="evidence" value="ECO:0007669"/>
    <property type="project" value="TreeGrafter"/>
</dbReference>
<dbReference type="GO" id="GO:0015485">
    <property type="term" value="F:cholesterol binding"/>
    <property type="evidence" value="ECO:0007669"/>
    <property type="project" value="TreeGrafter"/>
</dbReference>
<evidence type="ECO:0000313" key="6">
    <source>
        <dbReference type="Proteomes" id="UP000015104"/>
    </source>
</evidence>
<dbReference type="EnsemblMetazoa" id="tetur53g00090.1">
    <property type="protein sequence ID" value="tetur53g00090.1"/>
    <property type="gene ID" value="tetur53g00090"/>
</dbReference>
<dbReference type="Gene3D" id="3.30.310.10">
    <property type="entry name" value="TATA-Binding Protein"/>
    <property type="match status" value="1"/>
</dbReference>
<protein>
    <recommendedName>
        <fullName evidence="4">Niemann-Pick C1 N-terminal domain-containing protein</fullName>
    </recommendedName>
</protein>
<proteinExistence type="inferred from homology"/>
<reference evidence="5" key="2">
    <citation type="submission" date="2015-06" db="UniProtKB">
        <authorList>
            <consortium name="EnsemblMetazoa"/>
        </authorList>
    </citation>
    <scope>IDENTIFICATION</scope>
</reference>
<evidence type="ECO:0000313" key="5">
    <source>
        <dbReference type="EnsemblMetazoa" id="tetur53g00090.1"/>
    </source>
</evidence>
<dbReference type="Pfam" id="PF00352">
    <property type="entry name" value="TBP"/>
    <property type="match status" value="1"/>
</dbReference>
<feature type="domain" description="Niemann-Pick C1 N-terminal" evidence="4">
    <location>
        <begin position="5"/>
        <end position="135"/>
    </location>
</feature>
<dbReference type="SUPFAM" id="SSF55945">
    <property type="entry name" value="TATA-box binding protein-like"/>
    <property type="match status" value="1"/>
</dbReference>
<dbReference type="GO" id="GO:0003677">
    <property type="term" value="F:DNA binding"/>
    <property type="evidence" value="ECO:0007669"/>
    <property type="project" value="UniProtKB-KW"/>
</dbReference>
<dbReference type="GO" id="GO:0042632">
    <property type="term" value="P:cholesterol homeostasis"/>
    <property type="evidence" value="ECO:0007669"/>
    <property type="project" value="TreeGrafter"/>
</dbReference>